<feature type="non-terminal residue" evidence="2">
    <location>
        <position position="72"/>
    </location>
</feature>
<dbReference type="Proteomes" id="UP000666915">
    <property type="component" value="Unassembled WGS sequence"/>
</dbReference>
<feature type="region of interest" description="Disordered" evidence="1">
    <location>
        <begin position="1"/>
        <end position="29"/>
    </location>
</feature>
<name>A0ABS3RFS9_9ACTN</name>
<accession>A0ABS3RFS9</accession>
<comment type="caution">
    <text evidence="2">The sequence shown here is derived from an EMBL/GenBank/DDBJ whole genome shotgun (WGS) entry which is preliminary data.</text>
</comment>
<sequence>MAWRQVNRAGPAGHAAGAGGVRGRPAHHQRRDDIAVLIARLRRIPEDRFVSWTLPADPAAVRRARGLVRTRL</sequence>
<protein>
    <submittedName>
        <fullName evidence="2">Uncharacterized protein</fullName>
    </submittedName>
</protein>
<evidence type="ECO:0000313" key="2">
    <source>
        <dbReference type="EMBL" id="MBO2444965.1"/>
    </source>
</evidence>
<evidence type="ECO:0000256" key="1">
    <source>
        <dbReference type="SAM" id="MobiDB-lite"/>
    </source>
</evidence>
<dbReference type="EMBL" id="JAGEOK010000056">
    <property type="protein sequence ID" value="MBO2444965.1"/>
    <property type="molecule type" value="Genomic_DNA"/>
</dbReference>
<organism evidence="2 3">
    <name type="scientific">Actinomadura nitritigenes</name>
    <dbReference type="NCBI Taxonomy" id="134602"/>
    <lineage>
        <taxon>Bacteria</taxon>
        <taxon>Bacillati</taxon>
        <taxon>Actinomycetota</taxon>
        <taxon>Actinomycetes</taxon>
        <taxon>Streptosporangiales</taxon>
        <taxon>Thermomonosporaceae</taxon>
        <taxon>Actinomadura</taxon>
    </lineage>
</organism>
<dbReference type="RefSeq" id="WP_208273891.1">
    <property type="nucleotide sequence ID" value="NZ_JAGEOK010000056.1"/>
</dbReference>
<keyword evidence="3" id="KW-1185">Reference proteome</keyword>
<evidence type="ECO:0000313" key="3">
    <source>
        <dbReference type="Proteomes" id="UP000666915"/>
    </source>
</evidence>
<gene>
    <name evidence="2" type="ORF">J4557_46420</name>
</gene>
<proteinExistence type="predicted"/>
<reference evidence="2 3" key="1">
    <citation type="submission" date="2021-03" db="EMBL/GenBank/DDBJ databases">
        <authorList>
            <person name="Kanchanasin P."/>
            <person name="Saeng-In P."/>
            <person name="Phongsopitanun W."/>
            <person name="Yuki M."/>
            <person name="Kudo T."/>
            <person name="Ohkuma M."/>
            <person name="Tanasupawat S."/>
        </authorList>
    </citation>
    <scope>NUCLEOTIDE SEQUENCE [LARGE SCALE GENOMIC DNA]</scope>
    <source>
        <strain evidence="2 3">L46</strain>
    </source>
</reference>